<dbReference type="GeneID" id="106533873"/>
<organism evidence="1 2">
    <name type="scientific">Austrofundulus limnaeus</name>
    <name type="common">Annual killifish</name>
    <dbReference type="NCBI Taxonomy" id="52670"/>
    <lineage>
        <taxon>Eukaryota</taxon>
        <taxon>Metazoa</taxon>
        <taxon>Chordata</taxon>
        <taxon>Craniata</taxon>
        <taxon>Vertebrata</taxon>
        <taxon>Euteleostomi</taxon>
        <taxon>Actinopterygii</taxon>
        <taxon>Neopterygii</taxon>
        <taxon>Teleostei</taxon>
        <taxon>Neoteleostei</taxon>
        <taxon>Acanthomorphata</taxon>
        <taxon>Ovalentaria</taxon>
        <taxon>Atherinomorphae</taxon>
        <taxon>Cyprinodontiformes</taxon>
        <taxon>Rivulidae</taxon>
        <taxon>Austrofundulus</taxon>
    </lineage>
</organism>
<proteinExistence type="predicted"/>
<dbReference type="KEGG" id="alim:106533873"/>
<evidence type="ECO:0000313" key="2">
    <source>
        <dbReference type="RefSeq" id="XP_013885786.1"/>
    </source>
</evidence>
<accession>A0A2I4D0L4</accession>
<dbReference type="OrthoDB" id="8825546at2759"/>
<dbReference type="InParanoid" id="A0A2I4D0L4"/>
<gene>
    <name evidence="2" type="primary">LOC106533873</name>
</gene>
<dbReference type="Proteomes" id="UP000192220">
    <property type="component" value="Unplaced"/>
</dbReference>
<sequence>MESCAGMYKRPNCDSCLQSLGPQVCLLPHDSGRLASAMLSHQEEEEKEEAGEFLLTCRNTAGCCEFISRADDAQWASDEQPIHSELCTTSSPTGCDPSVYLAHHQMEGITTDYAEVSQYYTGGCCCEGLRMGKNGFLEPKEHKFPPCWAEPPHIHYGVRRNFVVGVEVVEEVVVEEELEVILEDVQADDLLDIEVLQHEHLYPMRKPECSDL</sequence>
<dbReference type="RefSeq" id="XP_013885786.1">
    <property type="nucleotide sequence ID" value="XM_014030332.1"/>
</dbReference>
<evidence type="ECO:0000313" key="1">
    <source>
        <dbReference type="Proteomes" id="UP000192220"/>
    </source>
</evidence>
<dbReference type="AlphaFoldDB" id="A0A2I4D0L4"/>
<name>A0A2I4D0L4_AUSLI</name>
<keyword evidence="1" id="KW-1185">Reference proteome</keyword>
<reference evidence="2" key="1">
    <citation type="submission" date="2025-08" db="UniProtKB">
        <authorList>
            <consortium name="RefSeq"/>
        </authorList>
    </citation>
    <scope>IDENTIFICATION</scope>
    <source>
        <strain evidence="2">Quisiro</strain>
        <tissue evidence="2">Liver</tissue>
    </source>
</reference>
<protein>
    <submittedName>
        <fullName evidence="2">Uncharacterized protein LOC106533873</fullName>
    </submittedName>
</protein>